<name>A0ABY0TYL4_9FLAO</name>
<evidence type="ECO:0000313" key="2">
    <source>
        <dbReference type="Proteomes" id="UP000199574"/>
    </source>
</evidence>
<accession>A0ABY0TYL4</accession>
<gene>
    <name evidence="1" type="ORF">SAMN05192545_0094</name>
</gene>
<protein>
    <submittedName>
        <fullName evidence="1">Uncharacterized protein</fullName>
    </submittedName>
</protein>
<dbReference type="GeneID" id="90590946"/>
<reference evidence="1 2" key="1">
    <citation type="submission" date="2016-10" db="EMBL/GenBank/DDBJ databases">
        <authorList>
            <person name="Varghese N."/>
            <person name="Submissions S."/>
        </authorList>
    </citation>
    <scope>NUCLEOTIDE SEQUENCE [LARGE SCALE GENOMIC DNA]</scope>
    <source>
        <strain evidence="1 2">MAR_2009_60</strain>
    </source>
</reference>
<dbReference type="Proteomes" id="UP000199574">
    <property type="component" value="Chromosome I"/>
</dbReference>
<dbReference type="EMBL" id="LT629754">
    <property type="protein sequence ID" value="SDR77182.1"/>
    <property type="molecule type" value="Genomic_DNA"/>
</dbReference>
<evidence type="ECO:0000313" key="1">
    <source>
        <dbReference type="EMBL" id="SDR77182.1"/>
    </source>
</evidence>
<proteinExistence type="predicted"/>
<keyword evidence="2" id="KW-1185">Reference proteome</keyword>
<dbReference type="RefSeq" id="WP_091601714.1">
    <property type="nucleotide sequence ID" value="NZ_LT629754.1"/>
</dbReference>
<organism evidence="1 2">
    <name type="scientific">Maribacter dokdonensis</name>
    <dbReference type="NCBI Taxonomy" id="320912"/>
    <lineage>
        <taxon>Bacteria</taxon>
        <taxon>Pseudomonadati</taxon>
        <taxon>Bacteroidota</taxon>
        <taxon>Flavobacteriia</taxon>
        <taxon>Flavobacteriales</taxon>
        <taxon>Flavobacteriaceae</taxon>
        <taxon>Maribacter</taxon>
    </lineage>
</organism>
<sequence length="166" mass="18945">MGRKLFLLIFTFFLGPFSQDSFNKLPQAANISCPILLVDEHIIAHTNVITSKEDIEDIAVIKEKPSRKAHFYNLTANSILFAKLKKKIPFKTQAELNAFFNLEENIPVYVNGYLLEHDTYTIATESIATIDLVAPNEENDLDQKVINVWILSQEERKNGCSLQQME</sequence>